<accession>A0A4R6RXZ1</accession>
<dbReference type="Proteomes" id="UP000295444">
    <property type="component" value="Unassembled WGS sequence"/>
</dbReference>
<evidence type="ECO:0000313" key="2">
    <source>
        <dbReference type="EMBL" id="TDP91951.1"/>
    </source>
</evidence>
<gene>
    <name evidence="2" type="ORF">EV186_108162</name>
</gene>
<comment type="caution">
    <text evidence="2">The sequence shown here is derived from an EMBL/GenBank/DDBJ whole genome shotgun (WGS) entry which is preliminary data.</text>
</comment>
<keyword evidence="3" id="KW-1185">Reference proteome</keyword>
<proteinExistence type="predicted"/>
<evidence type="ECO:0000256" key="1">
    <source>
        <dbReference type="SAM" id="MobiDB-lite"/>
    </source>
</evidence>
<name>A0A4R6RXZ1_LABRH</name>
<reference evidence="2 3" key="1">
    <citation type="submission" date="2019-03" db="EMBL/GenBank/DDBJ databases">
        <title>Genomic Encyclopedia of Type Strains, Phase IV (KMG-IV): sequencing the most valuable type-strain genomes for metagenomic binning, comparative biology and taxonomic classification.</title>
        <authorList>
            <person name="Goeker M."/>
        </authorList>
    </citation>
    <scope>NUCLEOTIDE SEQUENCE [LARGE SCALE GENOMIC DNA]</scope>
    <source>
        <strain evidence="2 3">DSM 45361</strain>
    </source>
</reference>
<dbReference type="RefSeq" id="WP_133853517.1">
    <property type="nucleotide sequence ID" value="NZ_SNXZ01000008.1"/>
</dbReference>
<protein>
    <submittedName>
        <fullName evidence="2">Uncharacterized protein</fullName>
    </submittedName>
</protein>
<evidence type="ECO:0000313" key="3">
    <source>
        <dbReference type="Proteomes" id="UP000295444"/>
    </source>
</evidence>
<dbReference type="EMBL" id="SNXZ01000008">
    <property type="protein sequence ID" value="TDP91951.1"/>
    <property type="molecule type" value="Genomic_DNA"/>
</dbReference>
<organism evidence="2 3">
    <name type="scientific">Labedaea rhizosphaerae</name>
    <dbReference type="NCBI Taxonomy" id="598644"/>
    <lineage>
        <taxon>Bacteria</taxon>
        <taxon>Bacillati</taxon>
        <taxon>Actinomycetota</taxon>
        <taxon>Actinomycetes</taxon>
        <taxon>Pseudonocardiales</taxon>
        <taxon>Pseudonocardiaceae</taxon>
        <taxon>Labedaea</taxon>
    </lineage>
</organism>
<feature type="region of interest" description="Disordered" evidence="1">
    <location>
        <begin position="46"/>
        <end position="72"/>
    </location>
</feature>
<feature type="region of interest" description="Disordered" evidence="1">
    <location>
        <begin position="1"/>
        <end position="31"/>
    </location>
</feature>
<feature type="compositionally biased region" description="Basic and acidic residues" evidence="1">
    <location>
        <begin position="57"/>
        <end position="72"/>
    </location>
</feature>
<sequence length="72" mass="7407">MAEQQRTRSAKQTAEGVGTASASATASTATAVAGMSTPIFDELLREMAAAQHGQAKATDRHSPAAESKHRAP</sequence>
<dbReference type="AlphaFoldDB" id="A0A4R6RXZ1"/>
<feature type="compositionally biased region" description="Low complexity" evidence="1">
    <location>
        <begin position="13"/>
        <end position="31"/>
    </location>
</feature>